<feature type="region of interest" description="Disordered" evidence="1">
    <location>
        <begin position="184"/>
        <end position="266"/>
    </location>
</feature>
<dbReference type="AlphaFoldDB" id="A0A6H5HTC4"/>
<dbReference type="Proteomes" id="UP000479190">
    <property type="component" value="Unassembled WGS sequence"/>
</dbReference>
<name>A0A6H5HTC4_9HYME</name>
<reference evidence="2 3" key="1">
    <citation type="submission" date="2020-02" db="EMBL/GenBank/DDBJ databases">
        <authorList>
            <person name="Ferguson B K."/>
        </authorList>
    </citation>
    <scope>NUCLEOTIDE SEQUENCE [LARGE SCALE GENOMIC DNA]</scope>
</reference>
<keyword evidence="3" id="KW-1185">Reference proteome</keyword>
<feature type="region of interest" description="Disordered" evidence="1">
    <location>
        <begin position="1"/>
        <end position="25"/>
    </location>
</feature>
<protein>
    <submittedName>
        <fullName evidence="2">Uncharacterized protein</fullName>
    </submittedName>
</protein>
<feature type="compositionally biased region" description="Basic and acidic residues" evidence="1">
    <location>
        <begin position="129"/>
        <end position="153"/>
    </location>
</feature>
<evidence type="ECO:0000313" key="2">
    <source>
        <dbReference type="EMBL" id="CAB0028646.1"/>
    </source>
</evidence>
<accession>A0A6H5HTC4</accession>
<feature type="region of interest" description="Disordered" evidence="1">
    <location>
        <begin position="129"/>
        <end position="171"/>
    </location>
</feature>
<feature type="compositionally biased region" description="Basic and acidic residues" evidence="1">
    <location>
        <begin position="238"/>
        <end position="260"/>
    </location>
</feature>
<feature type="compositionally biased region" description="Basic and acidic residues" evidence="1">
    <location>
        <begin position="1"/>
        <end position="13"/>
    </location>
</feature>
<feature type="compositionally biased region" description="Polar residues" evidence="1">
    <location>
        <begin position="196"/>
        <end position="207"/>
    </location>
</feature>
<proteinExistence type="predicted"/>
<dbReference type="EMBL" id="CADCXV010000166">
    <property type="protein sequence ID" value="CAB0028646.1"/>
    <property type="molecule type" value="Genomic_DNA"/>
</dbReference>
<sequence>MSDHTDTKDETRRVLNKRQKPRTIDDLSDEDAENWMCERTMQCTSWRAVRKKTRTKHAAVVDETEEPTERSRREQVIDELVSDVVYHLQSAMQCLAKESSDWRRVKRALREFTSDCRCCISSRRRRTAKKADRLGQRDERTQKVNEHRIEPLRSSRASLVKTTLHGKKEAPGEVCEPIEACDGDSSSSCGEWKGQGETTTASTSIETNEGRKDSWTEDSSSSSSSEQCSSSDEDSAEIDSKTLSHESLGQDKDRSSKVKEDDEVDEEQLKSVLKHCGFDEDFTCVCNDVKLIAWTSDEMSSRITAAGVRDDV</sequence>
<gene>
    <name evidence="2" type="ORF">TBRA_LOCUS795</name>
</gene>
<evidence type="ECO:0000313" key="3">
    <source>
        <dbReference type="Proteomes" id="UP000479190"/>
    </source>
</evidence>
<evidence type="ECO:0000256" key="1">
    <source>
        <dbReference type="SAM" id="MobiDB-lite"/>
    </source>
</evidence>
<feature type="compositionally biased region" description="Low complexity" evidence="1">
    <location>
        <begin position="217"/>
        <end position="230"/>
    </location>
</feature>
<organism evidence="2 3">
    <name type="scientific">Trichogramma brassicae</name>
    <dbReference type="NCBI Taxonomy" id="86971"/>
    <lineage>
        <taxon>Eukaryota</taxon>
        <taxon>Metazoa</taxon>
        <taxon>Ecdysozoa</taxon>
        <taxon>Arthropoda</taxon>
        <taxon>Hexapoda</taxon>
        <taxon>Insecta</taxon>
        <taxon>Pterygota</taxon>
        <taxon>Neoptera</taxon>
        <taxon>Endopterygota</taxon>
        <taxon>Hymenoptera</taxon>
        <taxon>Apocrita</taxon>
        <taxon>Proctotrupomorpha</taxon>
        <taxon>Chalcidoidea</taxon>
        <taxon>Trichogrammatidae</taxon>
        <taxon>Trichogramma</taxon>
    </lineage>
</organism>